<dbReference type="InterPro" id="IPR050708">
    <property type="entry name" value="T6SS_VgrG/RHS"/>
</dbReference>
<dbReference type="CDD" id="cd00081">
    <property type="entry name" value="Hint"/>
    <property type="match status" value="1"/>
</dbReference>
<keyword evidence="1" id="KW-0677">Repeat</keyword>
<name>A0A937JMZ4_9ACTN</name>
<evidence type="ECO:0000313" key="6">
    <source>
        <dbReference type="Proteomes" id="UP000661858"/>
    </source>
</evidence>
<feature type="compositionally biased region" description="Low complexity" evidence="2">
    <location>
        <begin position="1031"/>
        <end position="1051"/>
    </location>
</feature>
<evidence type="ECO:0000256" key="2">
    <source>
        <dbReference type="SAM" id="MobiDB-lite"/>
    </source>
</evidence>
<dbReference type="NCBIfam" id="TIGR01443">
    <property type="entry name" value="intein_Cterm"/>
    <property type="match status" value="1"/>
</dbReference>
<evidence type="ECO:0000256" key="3">
    <source>
        <dbReference type="SAM" id="SignalP"/>
    </source>
</evidence>
<feature type="region of interest" description="Disordered" evidence="2">
    <location>
        <begin position="2058"/>
        <end position="2085"/>
    </location>
</feature>
<reference evidence="5" key="1">
    <citation type="submission" date="2021-01" db="EMBL/GenBank/DDBJ databases">
        <title>WGS of actinomycetes isolated from Thailand.</title>
        <authorList>
            <person name="Thawai C."/>
        </authorList>
    </citation>
    <scope>NUCLEOTIDE SEQUENCE</scope>
    <source>
        <strain evidence="5">RCU-197</strain>
    </source>
</reference>
<proteinExistence type="predicted"/>
<dbReference type="Gene3D" id="2.180.10.10">
    <property type="entry name" value="RHS repeat-associated core"/>
    <property type="match status" value="2"/>
</dbReference>
<feature type="signal peptide" evidence="3">
    <location>
        <begin position="1"/>
        <end position="38"/>
    </location>
</feature>
<feature type="chain" id="PRO_5037626630" evidence="3">
    <location>
        <begin position="39"/>
        <end position="2306"/>
    </location>
</feature>
<feature type="region of interest" description="Disordered" evidence="2">
    <location>
        <begin position="1323"/>
        <end position="1361"/>
    </location>
</feature>
<keyword evidence="3" id="KW-0732">Signal</keyword>
<dbReference type="InterPro" id="IPR036844">
    <property type="entry name" value="Hint_dom_sf"/>
</dbReference>
<organism evidence="5 6">
    <name type="scientific">Streptomyces actinomycinicus</name>
    <dbReference type="NCBI Taxonomy" id="1695166"/>
    <lineage>
        <taxon>Bacteria</taxon>
        <taxon>Bacillati</taxon>
        <taxon>Actinomycetota</taxon>
        <taxon>Actinomycetes</taxon>
        <taxon>Kitasatosporales</taxon>
        <taxon>Streptomycetaceae</taxon>
        <taxon>Streptomyces</taxon>
    </lineage>
</organism>
<dbReference type="EMBL" id="JAERRK010000014">
    <property type="protein sequence ID" value="MBL1085209.1"/>
    <property type="molecule type" value="Genomic_DNA"/>
</dbReference>
<feature type="region of interest" description="Disordered" evidence="2">
    <location>
        <begin position="1031"/>
        <end position="1067"/>
    </location>
</feature>
<sequence>MNGRSSRRFARLRRRLALASATVMVGTLLQGVTQSALAADNGKGRPALPDSERPVATTTGKVKPRTLMKGPRTPKAVPDAAWPKAATTVLHILSADAKSPTASVPAKGLPLTLDTQGAARKNPFRGDIEARLLSHKTAQKAGIDGLLLTLKTKSRGKAGQAGRVQAHLDYSGFADAYGGGYASRLTLVELPACALTTPDKAACRSTKPVAAVNDAEKQILTAQDVSLKAGSATVLAAVSGSQSTQSDYKATSLSPSATWSTSLNTGEFTWSYDMPAPEVPGGLAPKVGLSYSSGSVDGRTANTNNQASWAGDGFELWSGYIERRYKPCSDDGVKHADGSKPADLCWGYDNAFITFNGKGGELVPSGKDSWKLKNDDGTKIDHLTSSDRSNGDDNNEYWRLTTPDGTKYYFGYNRLPGWADGKETTDSTWTVPVFGDDTDEPCHAATFADSYCQQAWRWNLDYAVDAHGNAIAYYYDKETNSYGRNLEAKDNTRYVRGGTLDRIEYGLKSSSVYGTKALAKVDFTSSERCLPDDHTTCSDISTDAFYWYDTPWDLNCDSGKDCDQGRFAPVFFTRKRLTEVTTQIWNGSSYHDVDSWKMAHRWGMSDTDYQLLLDSVQHTGRSADPAITLPKTTFAYTQLANRLDKTGDGYPPFVKERLSAVADEFGGQIDVNYSVPACDWDALPTPETNTTRCFPQYIGGSSTDDPERKWFNKYVVTSVTATDRTGGAPDQVTSYDYLDGAAWHYDDDDGLTKGKSKTWSQWRGYGHVRVRTGGQGDASAMKSQQDSYFLRGMDGDRKDTSGGTKTVTVTLDDGEGDPITDEQSAAGFTYRTVTYSGPGGKTLAKTVSRPWYHETAKKVRDWGTVTANFIGTSSSKTWTSLDNGAGTSWRTTSTATTYDTVAGRATQVDDFGDSSTKDDNTCTRTTYATNATANILTLPARVETVAKSCSDTVSRPDDVISDVRTAYDGAAYDAAPSKGDATNTAVLKQYEGTTAVYLESGTSYDDYGRQRTKTDLTADVKVNAAGTLTRTTRSDGRTTTTAPDPTTGFATKVSVTTPPAKTGDATTAQTTSVTYDILRNLPKTQTDTNGKVTNFAYDALGRSTKVWLADRLTGQTPTYEFTYTTSDSKPVAIATRTLGNNGEQLTSYALYDGFLRPRQTQDPGPNGGSLLADTFYDERGQVAKEFATYYSAKPPTTVLAKPEDALDVETQNRYTYDGLGRQTEAKQIAGNGDGGTVLSTTRTIYNGDRTTVIPPEGGTATTTLIDARGHTTALRQLHAHNIDAAYDTTTYDYTPRGELKKVTDPAGNNWTYTYDLLGRQIKTTDPDKGTTLSTYDDRGQLTTTDDARPDAPDDNRPDTPSLWYGYDNLGRKTEVREKSPTGTLRAKWVYDTVTNAKGQLAEATRYDGTNAYTSKIVAYDNLYRPLRTSITIPAAEKELAGTYLSTTSYKTSGLTAGIGYPKAGALPAATVAYTYDDATLRPTVLDGSQGIKATTSYSLTGKPLQYELSNSGGKKTWATNTYEWGTQRLATSRVDRENIAGVDQSNTYHYDETGNVLSVSDVSRDGTDTQCFTYDYLRRLTEAWAQNTTTCATTPSGSVLGGPAPYWQSYTYDLVGNRRTETLHDLTGDTSKDTKRTYAYPDPGKALPHALSSVTTTNPSRTVQDSYTYDEAGNTATHTLNGDSQNLTWDPEGHLAKVTAAGKTTEYLYDPDGNRLIARTPTETTLYLGATELTLPKGSTTTKVTRYFDLGGGNQAVQQNDGTISFTLADHHGTAQLAVAADTQKLTQRRTLPFGGNRGTKPTAWPGTKGFVGGTDDTKDTGLTHLGAREYDQTTGRFISVDPLMAPADPQSLNAYAYANNNPATLSDPTGLCHPDQCGIGVPRGNVVGGDSGTITKAPRGAGGVGGPRYSGAGYTDSLPAAANGDSNNMVKIHNEWHVKLYPGVYFPADNPHLEEVAKRFNHRVAYECGDDYDCMVGDGLAEYTRVKAKMYSCDSDWDCGKDWFNPTDLMAAGVNAGLVGGNGQAGRVAGRGARRGASAEGGPCSFDPDTLVLLTDGKSKPINKVKPGDRVESGDPESGKHKGSRKVAAAFVNHDDDLIDVQVQDLAGKTRTLRTTSLHPFWDDTTHTWVQAGKLKPGHMLNTASDKHVRITAVKVRAGSADMYNLTVGDLHTYYVLAGETPVLVHNSNCQFWSRTDYNGQRIYQRDDLVNPSFVSPADKYGRSNLKRMKQGLAPMGPDGKPMNLHHMLQTQDGPIAEVTHSMHFGNYNQLHWKAGTKIPSGIDRDAFNAWKSQYWKDRAAGFGG</sequence>
<dbReference type="Proteomes" id="UP000661858">
    <property type="component" value="Unassembled WGS sequence"/>
</dbReference>
<gene>
    <name evidence="5" type="ORF">JK359_25100</name>
</gene>
<dbReference type="PANTHER" id="PTHR32305">
    <property type="match status" value="1"/>
</dbReference>
<dbReference type="SMART" id="SM00306">
    <property type="entry name" value="HintN"/>
    <property type="match status" value="1"/>
</dbReference>
<feature type="compositionally biased region" description="Basic and acidic residues" evidence="2">
    <location>
        <begin position="1335"/>
        <end position="1357"/>
    </location>
</feature>
<dbReference type="InterPro" id="IPR022385">
    <property type="entry name" value="Rhs_assc_core"/>
</dbReference>
<dbReference type="NCBIfam" id="TIGR03696">
    <property type="entry name" value="Rhs_assc_core"/>
    <property type="match status" value="1"/>
</dbReference>
<protein>
    <submittedName>
        <fullName evidence="5">Sugar-binding protein</fullName>
    </submittedName>
</protein>
<dbReference type="Pfam" id="PF07591">
    <property type="entry name" value="PT-HINT"/>
    <property type="match status" value="1"/>
</dbReference>
<comment type="caution">
    <text evidence="5">The sequence shown here is derived from an EMBL/GenBank/DDBJ whole genome shotgun (WGS) entry which is preliminary data.</text>
</comment>
<dbReference type="SUPFAM" id="SSF51294">
    <property type="entry name" value="Hedgehog/intein (Hint) domain"/>
    <property type="match status" value="1"/>
</dbReference>
<feature type="region of interest" description="Disordered" evidence="2">
    <location>
        <begin position="38"/>
        <end position="79"/>
    </location>
</feature>
<dbReference type="InterPro" id="IPR056823">
    <property type="entry name" value="TEN-like_YD-shell"/>
</dbReference>
<dbReference type="InterPro" id="IPR006530">
    <property type="entry name" value="YD"/>
</dbReference>
<feature type="domain" description="Hint" evidence="4">
    <location>
        <begin position="2043"/>
        <end position="2146"/>
    </location>
</feature>
<accession>A0A937JMZ4</accession>
<evidence type="ECO:0000259" key="4">
    <source>
        <dbReference type="SMART" id="SM00306"/>
    </source>
</evidence>
<dbReference type="Pfam" id="PF25023">
    <property type="entry name" value="TEN_YD-shell"/>
    <property type="match status" value="1"/>
</dbReference>
<feature type="compositionally biased region" description="Polar residues" evidence="2">
    <location>
        <begin position="1053"/>
        <end position="1067"/>
    </location>
</feature>
<feature type="compositionally biased region" description="Basic and acidic residues" evidence="2">
    <location>
        <begin position="2067"/>
        <end position="2081"/>
    </location>
</feature>
<dbReference type="InterPro" id="IPR003587">
    <property type="entry name" value="Hint_dom_N"/>
</dbReference>
<evidence type="ECO:0000313" key="5">
    <source>
        <dbReference type="EMBL" id="MBL1085209.1"/>
    </source>
</evidence>
<dbReference type="Pfam" id="PF14411">
    <property type="entry name" value="LHH"/>
    <property type="match status" value="1"/>
</dbReference>
<dbReference type="Pfam" id="PF05593">
    <property type="entry name" value="RHS_repeat"/>
    <property type="match status" value="1"/>
</dbReference>
<feature type="region of interest" description="Disordered" evidence="2">
    <location>
        <begin position="1791"/>
        <end position="1817"/>
    </location>
</feature>
<dbReference type="InterPro" id="IPR031325">
    <property type="entry name" value="RHS_repeat"/>
</dbReference>
<evidence type="ECO:0000256" key="1">
    <source>
        <dbReference type="ARBA" id="ARBA00022737"/>
    </source>
</evidence>
<dbReference type="Gene3D" id="2.170.16.10">
    <property type="entry name" value="Hedgehog/Intein (Hint) domain"/>
    <property type="match status" value="1"/>
</dbReference>
<keyword evidence="6" id="KW-1185">Reference proteome</keyword>
<dbReference type="PANTHER" id="PTHR32305:SF17">
    <property type="entry name" value="TRNA NUCLEASE WAPA"/>
    <property type="match status" value="1"/>
</dbReference>
<dbReference type="InterPro" id="IPR026834">
    <property type="entry name" value="LHH"/>
</dbReference>
<dbReference type="NCBIfam" id="TIGR01643">
    <property type="entry name" value="YD_repeat_2x"/>
    <property type="match status" value="1"/>
</dbReference>
<dbReference type="InterPro" id="IPR030934">
    <property type="entry name" value="Intein_C"/>
</dbReference>